<dbReference type="PANTHER" id="PTHR30231:SF4">
    <property type="entry name" value="PROTEIN NEN2"/>
    <property type="match status" value="1"/>
</dbReference>
<dbReference type="AlphaFoldDB" id="I7BIY1"/>
<feature type="domain" description="Exonuclease" evidence="4">
    <location>
        <begin position="19"/>
        <end position="189"/>
    </location>
</feature>
<name>I7BIY1_MYCHA</name>
<gene>
    <name evidence="5" type="ordered locus">MHLP_01015</name>
</gene>
<proteinExistence type="predicted"/>
<dbReference type="InterPro" id="IPR013520">
    <property type="entry name" value="Ribonucl_H"/>
</dbReference>
<dbReference type="PANTHER" id="PTHR30231">
    <property type="entry name" value="DNA POLYMERASE III SUBUNIT EPSILON"/>
    <property type="match status" value="1"/>
</dbReference>
<dbReference type="CDD" id="cd06127">
    <property type="entry name" value="DEDDh"/>
    <property type="match status" value="1"/>
</dbReference>
<dbReference type="InterPro" id="IPR036397">
    <property type="entry name" value="RNaseH_sf"/>
</dbReference>
<evidence type="ECO:0000313" key="5">
    <source>
        <dbReference type="EMBL" id="AFO51783.1"/>
    </source>
</evidence>
<evidence type="ECO:0000313" key="6">
    <source>
        <dbReference type="Proteomes" id="UP000006502"/>
    </source>
</evidence>
<organism evidence="5 6">
    <name type="scientific">Mycoplasma haematolamae (strain Purdue)</name>
    <dbReference type="NCBI Taxonomy" id="1212765"/>
    <lineage>
        <taxon>Bacteria</taxon>
        <taxon>Bacillati</taxon>
        <taxon>Mycoplasmatota</taxon>
        <taxon>Mollicutes</taxon>
        <taxon>Mycoplasmataceae</taxon>
        <taxon>Mycoplasma</taxon>
    </lineage>
</organism>
<dbReference type="Gene3D" id="3.30.420.10">
    <property type="entry name" value="Ribonuclease H-like superfamily/Ribonuclease H"/>
    <property type="match status" value="1"/>
</dbReference>
<evidence type="ECO:0000259" key="4">
    <source>
        <dbReference type="SMART" id="SM00479"/>
    </source>
</evidence>
<dbReference type="STRING" id="1212765.MHLP_01015"/>
<dbReference type="GO" id="GO:0003676">
    <property type="term" value="F:nucleic acid binding"/>
    <property type="evidence" value="ECO:0007669"/>
    <property type="project" value="InterPro"/>
</dbReference>
<dbReference type="GO" id="GO:0005829">
    <property type="term" value="C:cytosol"/>
    <property type="evidence" value="ECO:0007669"/>
    <property type="project" value="TreeGrafter"/>
</dbReference>
<protein>
    <submittedName>
        <fullName evidence="5">DNA polymerase III polC-type</fullName>
    </submittedName>
</protein>
<dbReference type="OrthoDB" id="9804290at2"/>
<evidence type="ECO:0000256" key="1">
    <source>
        <dbReference type="ARBA" id="ARBA00022722"/>
    </source>
</evidence>
<dbReference type="FunFam" id="3.30.420.10:FF:000045">
    <property type="entry name" value="3'-5' exonuclease DinG"/>
    <property type="match status" value="1"/>
</dbReference>
<dbReference type="HOGENOM" id="CLU_047806_7_2_14"/>
<dbReference type="EMBL" id="CP003731">
    <property type="protein sequence ID" value="AFO51783.1"/>
    <property type="molecule type" value="Genomic_DNA"/>
</dbReference>
<evidence type="ECO:0000256" key="2">
    <source>
        <dbReference type="ARBA" id="ARBA00022801"/>
    </source>
</evidence>
<keyword evidence="3" id="KW-0269">Exonuclease</keyword>
<accession>I7BIY1</accession>
<dbReference type="KEGG" id="mhl:MHLP_01015"/>
<sequence>MAAEVITSLENLNLSQPVVFCIVDLETTGLDPYKDEIIEIYILKYRQWGQLECFHSFVKCQGGVSERITKINGITQEKLDKEGREPAEVYAEVREFLVDTVLIAHNGKRFDFPFLEESFKKAGIEPPTSPQLDSMLLAKYLMPGLKSYALEALLEENNITYERRELHSARYDASCLAKLWKDWEQRLINTGLDPFLAEDLKNLNEHLEENF</sequence>
<dbReference type="SUPFAM" id="SSF53098">
    <property type="entry name" value="Ribonuclease H-like"/>
    <property type="match status" value="1"/>
</dbReference>
<dbReference type="GO" id="GO:0008408">
    <property type="term" value="F:3'-5' exonuclease activity"/>
    <property type="evidence" value="ECO:0007669"/>
    <property type="project" value="TreeGrafter"/>
</dbReference>
<keyword evidence="1" id="KW-0540">Nuclease</keyword>
<reference evidence="5 6" key="1">
    <citation type="journal article" date="2012" name="J. Bacteriol.">
        <title>Genome Sequence of "Candidatus Mycoplasma haemolamae" Strain Purdue, a Red Blood Cell Pathogen of Alpacas (Vicugna pacos) and Llamas (Lama glama).</title>
        <authorList>
            <person name="Guimaraes A.M."/>
            <person name="Toth B."/>
            <person name="Santos A.P."/>
            <person name="do Nascimento N.C."/>
            <person name="Kritchevsky J.E."/>
            <person name="Messick J.B."/>
        </authorList>
    </citation>
    <scope>NUCLEOTIDE SEQUENCE [LARGE SCALE GENOMIC DNA]</scope>
    <source>
        <strain evidence="5 6">Purdue</strain>
    </source>
</reference>
<dbReference type="Proteomes" id="UP000006502">
    <property type="component" value="Chromosome"/>
</dbReference>
<keyword evidence="6" id="KW-1185">Reference proteome</keyword>
<evidence type="ECO:0000256" key="3">
    <source>
        <dbReference type="ARBA" id="ARBA00022839"/>
    </source>
</evidence>
<dbReference type="PATRIC" id="fig|1212765.3.peg.229"/>
<dbReference type="Pfam" id="PF00929">
    <property type="entry name" value="RNase_T"/>
    <property type="match status" value="1"/>
</dbReference>
<reference evidence="6" key="2">
    <citation type="submission" date="2012-07" db="EMBL/GenBank/DDBJ databases">
        <title>Complete genome sequence of 'Candidatus Mycoplasma haemolamae'.</title>
        <authorList>
            <person name="Guimaraes A.M.S."/>
            <person name="Toth B."/>
            <person name="Santos A.P."/>
            <person name="Nascimento N.C."/>
            <person name="Sojka J.E."/>
            <person name="Messick J.B."/>
        </authorList>
    </citation>
    <scope>NUCLEOTIDE SEQUENCE [LARGE SCALE GENOMIC DNA]</scope>
    <source>
        <strain evidence="6">Purdue</strain>
    </source>
</reference>
<keyword evidence="2" id="KW-0378">Hydrolase</keyword>
<dbReference type="InterPro" id="IPR012337">
    <property type="entry name" value="RNaseH-like_sf"/>
</dbReference>
<dbReference type="SMART" id="SM00479">
    <property type="entry name" value="EXOIII"/>
    <property type="match status" value="1"/>
</dbReference>